<dbReference type="InterPro" id="IPR054297">
    <property type="entry name" value="DUF7033"/>
</dbReference>
<evidence type="ECO:0000259" key="1">
    <source>
        <dbReference type="Pfam" id="PF23019"/>
    </source>
</evidence>
<sequence length="437" mass="51713">MVLIFINKLSSRKQYIFKHIFKRLLEIPFEFTSDLSEFIAYEGPKLSYGKKSLGDEFFIWSYGLLNEVGIDDHEIEVHQWEELPIFFKAPDRSDLPFDIFSASFYLLTRYEEYLPQVKDDLGRFTASASIAAQHHFLDIPLLDLWIMKLGEELEKRFDITLPRRRDTQIITAIETASIFQYKNRAIVPVFHSLYESLSKLQVRKFLRQIGVHLRLVKDPYNVYDIVLRIYRESIAQLPKNLKYNRRILYLFHLGDYNYIDNGVSYRSKTYQELIKHIADYVEIGLRFSFANGEDKIAKEAERYESITNRPLSKTMTAFSKISMPGHYKQLVDMDTIEDYSMGYTNIPGYRASTSHSFYFYDLDYEVQTPLRVYPYAIHYRSIEHFMLNGQQAIIDKLLRYADVATGNFIIIFDNDQFDLKKRSHIYTIIKKLLAYHV</sequence>
<dbReference type="EMBL" id="BBLG01000004">
    <property type="protein sequence ID" value="GAK76563.1"/>
    <property type="molecule type" value="Genomic_DNA"/>
</dbReference>
<evidence type="ECO:0000313" key="3">
    <source>
        <dbReference type="Proteomes" id="UP000028980"/>
    </source>
</evidence>
<dbReference type="Proteomes" id="UP000028980">
    <property type="component" value="Unassembled WGS sequence"/>
</dbReference>
<comment type="caution">
    <text evidence="2">The sequence shown here is derived from an EMBL/GenBank/DDBJ whole genome shotgun (WGS) entry which is preliminary data.</text>
</comment>
<feature type="domain" description="DUF7033" evidence="1">
    <location>
        <begin position="95"/>
        <end position="183"/>
    </location>
</feature>
<dbReference type="AlphaFoldDB" id="A0A081DCB7"/>
<organism evidence="2 3">
    <name type="scientific">Nonlabens ulvanivorans</name>
    <name type="common">Persicivirga ulvanivorans</name>
    <dbReference type="NCBI Taxonomy" id="906888"/>
    <lineage>
        <taxon>Bacteria</taxon>
        <taxon>Pseudomonadati</taxon>
        <taxon>Bacteroidota</taxon>
        <taxon>Flavobacteriia</taxon>
        <taxon>Flavobacteriales</taxon>
        <taxon>Flavobacteriaceae</taxon>
        <taxon>Nonlabens</taxon>
    </lineage>
</organism>
<gene>
    <name evidence="2" type="ORF">JCM19296_2160</name>
</gene>
<proteinExistence type="predicted"/>
<name>A0A081DCB7_NONUL</name>
<protein>
    <recommendedName>
        <fullName evidence="1">DUF7033 domain-containing protein</fullName>
    </recommendedName>
</protein>
<evidence type="ECO:0000313" key="2">
    <source>
        <dbReference type="EMBL" id="GAK76563.1"/>
    </source>
</evidence>
<accession>A0A081DCB7</accession>
<reference evidence="2 3" key="1">
    <citation type="journal article" date="2014" name="Genome Announc.">
        <title>Draft Genome Sequences of Marine Flavobacterium Nonlabens Strains NR17, NR24, NR27, NR32, NR33, and Ara13.</title>
        <authorList>
            <person name="Nakanishi M."/>
            <person name="Meirelles P."/>
            <person name="Suzuki R."/>
            <person name="Takatani N."/>
            <person name="Mino S."/>
            <person name="Suda W."/>
            <person name="Oshima K."/>
            <person name="Hattori M."/>
            <person name="Ohkuma M."/>
            <person name="Hosokawa M."/>
            <person name="Miyashita K."/>
            <person name="Thompson F.L."/>
            <person name="Niwa A."/>
            <person name="Sawabe T."/>
            <person name="Sawabe T."/>
        </authorList>
    </citation>
    <scope>NUCLEOTIDE SEQUENCE [LARGE SCALE GENOMIC DNA]</scope>
    <source>
        <strain evidence="3">JCM19296</strain>
    </source>
</reference>
<dbReference type="Pfam" id="PF23019">
    <property type="entry name" value="DUF7033"/>
    <property type="match status" value="1"/>
</dbReference>